<dbReference type="GeneID" id="64218406"/>
<keyword evidence="6" id="KW-0805">Transcription regulation</keyword>
<dbReference type="GO" id="GO:0005524">
    <property type="term" value="F:ATP binding"/>
    <property type="evidence" value="ECO:0007669"/>
    <property type="project" value="UniProtKB-UniRule"/>
</dbReference>
<evidence type="ECO:0000313" key="7">
    <source>
        <dbReference type="EMBL" id="ARF66985.1"/>
    </source>
</evidence>
<evidence type="ECO:0000256" key="5">
    <source>
        <dbReference type="ARBA" id="ARBA00023267"/>
    </source>
</evidence>
<dbReference type="InterPro" id="IPR030855">
    <property type="entry name" value="Bifunct_BirA"/>
</dbReference>
<dbReference type="InterPro" id="IPR036388">
    <property type="entry name" value="WH-like_DNA-bd_sf"/>
</dbReference>
<dbReference type="NCBIfam" id="TIGR00121">
    <property type="entry name" value="birA_ligase"/>
    <property type="match status" value="1"/>
</dbReference>
<dbReference type="GO" id="GO:0003677">
    <property type="term" value="F:DNA binding"/>
    <property type="evidence" value="ECO:0007669"/>
    <property type="project" value="UniProtKB-UniRule"/>
</dbReference>
<protein>
    <recommendedName>
        <fullName evidence="6">Bifunctional ligase/repressor BirA</fullName>
    </recommendedName>
    <alternativeName>
        <fullName evidence="6">Biotin--[acetyl-CoA-carboxylase] ligase</fullName>
        <ecNumber evidence="6">6.3.4.15</ecNumber>
    </alternativeName>
    <alternativeName>
        <fullName evidence="6">Biotin--protein ligase</fullName>
    </alternativeName>
    <alternativeName>
        <fullName evidence="6">Biotin-[acetyl-CoA carboxylase] synthetase</fullName>
    </alternativeName>
</protein>
<dbReference type="GO" id="GO:0005737">
    <property type="term" value="C:cytoplasm"/>
    <property type="evidence" value="ECO:0007669"/>
    <property type="project" value="TreeGrafter"/>
</dbReference>
<keyword evidence="1 6" id="KW-0436">Ligase</keyword>
<keyword evidence="3 6" id="KW-0067">ATP-binding</keyword>
<feature type="DNA-binding region" description="H-T-H motif" evidence="6">
    <location>
        <begin position="19"/>
        <end position="38"/>
    </location>
</feature>
<dbReference type="HAMAP" id="MF_00978">
    <property type="entry name" value="Bifunct_BirA"/>
    <property type="match status" value="1"/>
</dbReference>
<evidence type="ECO:0000256" key="2">
    <source>
        <dbReference type="ARBA" id="ARBA00022741"/>
    </source>
</evidence>
<keyword evidence="4 6" id="KW-0238">DNA-binding</keyword>
<accession>A0A1V0UNY6</accession>
<name>A0A1V0UNY6_9BACL</name>
<gene>
    <name evidence="6" type="primary">birA</name>
    <name evidence="7" type="ORF">B7C51_02965</name>
</gene>
<feature type="binding site" evidence="6">
    <location>
        <position position="114"/>
    </location>
    <ligand>
        <name>biotin</name>
        <dbReference type="ChEBI" id="CHEBI:57586"/>
    </ligand>
</feature>
<evidence type="ECO:0000256" key="3">
    <source>
        <dbReference type="ARBA" id="ARBA00022840"/>
    </source>
</evidence>
<dbReference type="Gene3D" id="2.30.30.100">
    <property type="match status" value="1"/>
</dbReference>
<reference evidence="7 8" key="1">
    <citation type="submission" date="2017-03" db="EMBL/GenBank/DDBJ databases">
        <title>Paenibacillus larvae genome sequencing.</title>
        <authorList>
            <person name="Dingman D.W."/>
        </authorList>
    </citation>
    <scope>NUCLEOTIDE SEQUENCE [LARGE SCALE GENOMIC DNA]</scope>
    <source>
        <strain evidence="7 8">SAG 10367</strain>
    </source>
</reference>
<dbReference type="GO" id="GO:0009249">
    <property type="term" value="P:protein lipoylation"/>
    <property type="evidence" value="ECO:0007669"/>
    <property type="project" value="UniProtKB-ARBA"/>
</dbReference>
<dbReference type="Gene3D" id="1.10.10.10">
    <property type="entry name" value="Winged helix-like DNA-binding domain superfamily/Winged helix DNA-binding domain"/>
    <property type="match status" value="1"/>
</dbReference>
<sequence>MIERILAMFEQNPGEYLSGEQLSRELGVSRTAIWKHIQAMKQQGYRFEASRRKGYKLLEEPERLDVERLKSLLKTDIFGQTVHYAEETASTQNLAASLVSEGAKHGTLVVADAQNQGRGRHGRHWFSPKGKGIYMSLLLRPKVPIFFAPQLTLVAAVALCRTIQKLYGLNIGIKWPNDLLIGGRKVSGILLEISGEDERLKHIIAGIGISANIEAGDFPEDLREVATSLEAELGYKVDREELIAAFLQEFEQIYVLYMEKGFAPIRTLWEAQSISLHRTIRVRTSDGEFEGIAECLDDAGALVVRTPGNKIYKMYSGEVDIPAQPE</sequence>
<dbReference type="InterPro" id="IPR045864">
    <property type="entry name" value="aa-tRNA-synth_II/BPL/LPL"/>
</dbReference>
<feature type="binding site" evidence="6">
    <location>
        <position position="185"/>
    </location>
    <ligand>
        <name>biotin</name>
        <dbReference type="ChEBI" id="CHEBI:57586"/>
    </ligand>
</feature>
<dbReference type="SUPFAM" id="SSF55681">
    <property type="entry name" value="Class II aaRS and biotin synthetases"/>
    <property type="match status" value="1"/>
</dbReference>
<dbReference type="InterPro" id="IPR011991">
    <property type="entry name" value="ArsR-like_HTH"/>
</dbReference>
<evidence type="ECO:0000256" key="6">
    <source>
        <dbReference type="HAMAP-Rule" id="MF_00978"/>
    </source>
</evidence>
<dbReference type="Pfam" id="PF08279">
    <property type="entry name" value="HTH_11"/>
    <property type="match status" value="1"/>
</dbReference>
<dbReference type="CDD" id="cd16442">
    <property type="entry name" value="BPL"/>
    <property type="match status" value="1"/>
</dbReference>
<dbReference type="EC" id="6.3.4.15" evidence="6"/>
<keyword evidence="6" id="KW-0804">Transcription</keyword>
<keyword evidence="5 6" id="KW-0092">Biotin</keyword>
<dbReference type="AlphaFoldDB" id="A0A1V0UNY6"/>
<dbReference type="SUPFAM" id="SSF50037">
    <property type="entry name" value="C-terminal domain of transcriptional repressors"/>
    <property type="match status" value="1"/>
</dbReference>
<evidence type="ECO:0000313" key="8">
    <source>
        <dbReference type="Proteomes" id="UP000192727"/>
    </source>
</evidence>
<dbReference type="SUPFAM" id="SSF46785">
    <property type="entry name" value="Winged helix' DNA-binding domain"/>
    <property type="match status" value="1"/>
</dbReference>
<dbReference type="PANTHER" id="PTHR12835:SF5">
    <property type="entry name" value="BIOTIN--PROTEIN LIGASE"/>
    <property type="match status" value="1"/>
</dbReference>
<comment type="similarity">
    <text evidence="6">Belongs to the biotin--protein ligase family.</text>
</comment>
<comment type="catalytic activity">
    <reaction evidence="6">
        <text>biotin + L-lysyl-[protein] + ATP = N(6)-biotinyl-L-lysyl-[protein] + AMP + diphosphate + H(+)</text>
        <dbReference type="Rhea" id="RHEA:11756"/>
        <dbReference type="Rhea" id="RHEA-COMP:9752"/>
        <dbReference type="Rhea" id="RHEA-COMP:10505"/>
        <dbReference type="ChEBI" id="CHEBI:15378"/>
        <dbReference type="ChEBI" id="CHEBI:29969"/>
        <dbReference type="ChEBI" id="CHEBI:30616"/>
        <dbReference type="ChEBI" id="CHEBI:33019"/>
        <dbReference type="ChEBI" id="CHEBI:57586"/>
        <dbReference type="ChEBI" id="CHEBI:83144"/>
        <dbReference type="ChEBI" id="CHEBI:456215"/>
        <dbReference type="EC" id="6.3.4.15"/>
    </reaction>
</comment>
<evidence type="ECO:0000256" key="1">
    <source>
        <dbReference type="ARBA" id="ARBA00022598"/>
    </source>
</evidence>
<evidence type="ECO:0000256" key="4">
    <source>
        <dbReference type="ARBA" id="ARBA00023125"/>
    </source>
</evidence>
<keyword evidence="6" id="KW-0678">Repressor</keyword>
<dbReference type="RefSeq" id="WP_023482681.1">
    <property type="nucleotide sequence ID" value="NZ_CP019794.1"/>
</dbReference>
<dbReference type="EMBL" id="CP020557">
    <property type="protein sequence ID" value="ARF66985.1"/>
    <property type="molecule type" value="Genomic_DNA"/>
</dbReference>
<dbReference type="Pfam" id="PF03099">
    <property type="entry name" value="BPL_LplA_LipB"/>
    <property type="match status" value="1"/>
</dbReference>
<dbReference type="InterPro" id="IPR004143">
    <property type="entry name" value="BPL_LPL_catalytic"/>
</dbReference>
<dbReference type="InterPro" id="IPR013196">
    <property type="entry name" value="HTH_11"/>
</dbReference>
<dbReference type="PANTHER" id="PTHR12835">
    <property type="entry name" value="BIOTIN PROTEIN LIGASE"/>
    <property type="match status" value="1"/>
</dbReference>
<dbReference type="InterPro" id="IPR004408">
    <property type="entry name" value="Biotin_CoA_COase_ligase"/>
</dbReference>
<dbReference type="InterPro" id="IPR008988">
    <property type="entry name" value="Transcriptional_repressor_C"/>
</dbReference>
<dbReference type="Pfam" id="PF02237">
    <property type="entry name" value="BPL_C"/>
    <property type="match status" value="1"/>
</dbReference>
<dbReference type="PROSITE" id="PS51733">
    <property type="entry name" value="BPL_LPL_CATALYTIC"/>
    <property type="match status" value="1"/>
</dbReference>
<feature type="binding site" evidence="6">
    <location>
        <begin position="118"/>
        <end position="120"/>
    </location>
    <ligand>
        <name>biotin</name>
        <dbReference type="ChEBI" id="CHEBI:57586"/>
    </ligand>
</feature>
<comment type="caution">
    <text evidence="6">Lacks conserved residue(s) required for the propagation of feature annotation.</text>
</comment>
<dbReference type="InterPro" id="IPR036390">
    <property type="entry name" value="WH_DNA-bd_sf"/>
</dbReference>
<dbReference type="GO" id="GO:0006355">
    <property type="term" value="P:regulation of DNA-templated transcription"/>
    <property type="evidence" value="ECO:0007669"/>
    <property type="project" value="UniProtKB-UniRule"/>
</dbReference>
<organism evidence="7 8">
    <name type="scientific">Paenibacillus larvae subsp. pulvifaciens</name>
    <dbReference type="NCBI Taxonomy" id="1477"/>
    <lineage>
        <taxon>Bacteria</taxon>
        <taxon>Bacillati</taxon>
        <taxon>Bacillota</taxon>
        <taxon>Bacilli</taxon>
        <taxon>Bacillales</taxon>
        <taxon>Paenibacillaceae</taxon>
        <taxon>Paenibacillus</taxon>
    </lineage>
</organism>
<comment type="function">
    <text evidence="6">Acts both as a biotin--[acetyl-CoA-carboxylase] ligase and a repressor.</text>
</comment>
<dbReference type="Gene3D" id="3.30.930.10">
    <property type="entry name" value="Bira Bifunctional Protein, Domain 2"/>
    <property type="match status" value="1"/>
</dbReference>
<keyword evidence="2 6" id="KW-0547">Nucleotide-binding</keyword>
<dbReference type="GO" id="GO:0016740">
    <property type="term" value="F:transferase activity"/>
    <property type="evidence" value="ECO:0007669"/>
    <property type="project" value="UniProtKB-ARBA"/>
</dbReference>
<dbReference type="GO" id="GO:0004077">
    <property type="term" value="F:biotin--[biotin carboxyl-carrier protein] ligase activity"/>
    <property type="evidence" value="ECO:0007669"/>
    <property type="project" value="UniProtKB-UniRule"/>
</dbReference>
<dbReference type="Proteomes" id="UP000192727">
    <property type="component" value="Chromosome"/>
</dbReference>
<dbReference type="CDD" id="cd00090">
    <property type="entry name" value="HTH_ARSR"/>
    <property type="match status" value="1"/>
</dbReference>
<proteinExistence type="inferred from homology"/>
<dbReference type="InterPro" id="IPR003142">
    <property type="entry name" value="BPL_C"/>
</dbReference>